<sequence>MWMLSCQPQDLTNETAKIDDVDIIPKLTLFGHSARIWDCCISDSL</sequence>
<reference evidence="1" key="3">
    <citation type="journal article" date="2017" name="Nature">
        <title>Genome sequence of the progenitor of the wheat D genome Aegilops tauschii.</title>
        <authorList>
            <person name="Luo M.C."/>
            <person name="Gu Y.Q."/>
            <person name="Puiu D."/>
            <person name="Wang H."/>
            <person name="Twardziok S.O."/>
            <person name="Deal K.R."/>
            <person name="Huo N."/>
            <person name="Zhu T."/>
            <person name="Wang L."/>
            <person name="Wang Y."/>
            <person name="McGuire P.E."/>
            <person name="Liu S."/>
            <person name="Long H."/>
            <person name="Ramasamy R.K."/>
            <person name="Rodriguez J.C."/>
            <person name="Van S.L."/>
            <person name="Yuan L."/>
            <person name="Wang Z."/>
            <person name="Xia Z."/>
            <person name="Xiao L."/>
            <person name="Anderson O.D."/>
            <person name="Ouyang S."/>
            <person name="Liang Y."/>
            <person name="Zimin A.V."/>
            <person name="Pertea G."/>
            <person name="Qi P."/>
            <person name="Bennetzen J.L."/>
            <person name="Dai X."/>
            <person name="Dawson M.W."/>
            <person name="Muller H.G."/>
            <person name="Kugler K."/>
            <person name="Rivarola-Duarte L."/>
            <person name="Spannagl M."/>
            <person name="Mayer K.F.X."/>
            <person name="Lu F.H."/>
            <person name="Bevan M.W."/>
            <person name="Leroy P."/>
            <person name="Li P."/>
            <person name="You F.M."/>
            <person name="Sun Q."/>
            <person name="Liu Z."/>
            <person name="Lyons E."/>
            <person name="Wicker T."/>
            <person name="Salzberg S.L."/>
            <person name="Devos K.M."/>
            <person name="Dvorak J."/>
        </authorList>
    </citation>
    <scope>NUCLEOTIDE SEQUENCE [LARGE SCALE GENOMIC DNA]</scope>
    <source>
        <strain evidence="1">cv. AL8/78</strain>
    </source>
</reference>
<evidence type="ECO:0000313" key="1">
    <source>
        <dbReference type="EnsemblPlants" id="AET4Gv20878900.22"/>
    </source>
</evidence>
<evidence type="ECO:0000313" key="2">
    <source>
        <dbReference type="Proteomes" id="UP000015105"/>
    </source>
</evidence>
<dbReference type="EnsemblPlants" id="AET4Gv20878900.22">
    <property type="protein sequence ID" value="AET4Gv20878900.22"/>
    <property type="gene ID" value="AET4Gv20878900"/>
</dbReference>
<dbReference type="Proteomes" id="UP000015105">
    <property type="component" value="Chromosome 4D"/>
</dbReference>
<reference evidence="1" key="4">
    <citation type="submission" date="2019-03" db="UniProtKB">
        <authorList>
            <consortium name="EnsemblPlants"/>
        </authorList>
    </citation>
    <scope>IDENTIFICATION</scope>
</reference>
<name>A0A453JDI3_AEGTS</name>
<dbReference type="Gramene" id="AET4Gv20878900.22">
    <property type="protein sequence ID" value="AET4Gv20878900.22"/>
    <property type="gene ID" value="AET4Gv20878900"/>
</dbReference>
<protein>
    <submittedName>
        <fullName evidence="1">Uncharacterized protein</fullName>
    </submittedName>
</protein>
<dbReference type="AlphaFoldDB" id="A0A453JDI3"/>
<reference evidence="1" key="5">
    <citation type="journal article" date="2021" name="G3 (Bethesda)">
        <title>Aegilops tauschii genome assembly Aet v5.0 features greater sequence contiguity and improved annotation.</title>
        <authorList>
            <person name="Wang L."/>
            <person name="Zhu T."/>
            <person name="Rodriguez J.C."/>
            <person name="Deal K.R."/>
            <person name="Dubcovsky J."/>
            <person name="McGuire P.E."/>
            <person name="Lux T."/>
            <person name="Spannagl M."/>
            <person name="Mayer K.F.X."/>
            <person name="Baldrich P."/>
            <person name="Meyers B.C."/>
            <person name="Huo N."/>
            <person name="Gu Y.Q."/>
            <person name="Zhou H."/>
            <person name="Devos K.M."/>
            <person name="Bennetzen J.L."/>
            <person name="Unver T."/>
            <person name="Budak H."/>
            <person name="Gulick P.J."/>
            <person name="Galiba G."/>
            <person name="Kalapos B."/>
            <person name="Nelson D.R."/>
            <person name="Li P."/>
            <person name="You F.M."/>
            <person name="Luo M.C."/>
            <person name="Dvorak J."/>
        </authorList>
    </citation>
    <scope>NUCLEOTIDE SEQUENCE [LARGE SCALE GENOMIC DNA]</scope>
    <source>
        <strain evidence="1">cv. AL8/78</strain>
    </source>
</reference>
<proteinExistence type="predicted"/>
<keyword evidence="2" id="KW-1185">Reference proteome</keyword>
<reference evidence="2" key="2">
    <citation type="journal article" date="2017" name="Nat. Plants">
        <title>The Aegilops tauschii genome reveals multiple impacts of transposons.</title>
        <authorList>
            <person name="Zhao G."/>
            <person name="Zou C."/>
            <person name="Li K."/>
            <person name="Wang K."/>
            <person name="Li T."/>
            <person name="Gao L."/>
            <person name="Zhang X."/>
            <person name="Wang H."/>
            <person name="Yang Z."/>
            <person name="Liu X."/>
            <person name="Jiang W."/>
            <person name="Mao L."/>
            <person name="Kong X."/>
            <person name="Jiao Y."/>
            <person name="Jia J."/>
        </authorList>
    </citation>
    <scope>NUCLEOTIDE SEQUENCE [LARGE SCALE GENOMIC DNA]</scope>
    <source>
        <strain evidence="2">cv. AL8/78</strain>
    </source>
</reference>
<accession>A0A453JDI3</accession>
<reference evidence="2" key="1">
    <citation type="journal article" date="2014" name="Science">
        <title>Ancient hybridizations among the ancestral genomes of bread wheat.</title>
        <authorList>
            <consortium name="International Wheat Genome Sequencing Consortium,"/>
            <person name="Marcussen T."/>
            <person name="Sandve S.R."/>
            <person name="Heier L."/>
            <person name="Spannagl M."/>
            <person name="Pfeifer M."/>
            <person name="Jakobsen K.S."/>
            <person name="Wulff B.B."/>
            <person name="Steuernagel B."/>
            <person name="Mayer K.F."/>
            <person name="Olsen O.A."/>
        </authorList>
    </citation>
    <scope>NUCLEOTIDE SEQUENCE [LARGE SCALE GENOMIC DNA]</scope>
    <source>
        <strain evidence="2">cv. AL8/78</strain>
    </source>
</reference>
<organism evidence="1 2">
    <name type="scientific">Aegilops tauschii subsp. strangulata</name>
    <name type="common">Goatgrass</name>
    <dbReference type="NCBI Taxonomy" id="200361"/>
    <lineage>
        <taxon>Eukaryota</taxon>
        <taxon>Viridiplantae</taxon>
        <taxon>Streptophyta</taxon>
        <taxon>Embryophyta</taxon>
        <taxon>Tracheophyta</taxon>
        <taxon>Spermatophyta</taxon>
        <taxon>Magnoliopsida</taxon>
        <taxon>Liliopsida</taxon>
        <taxon>Poales</taxon>
        <taxon>Poaceae</taxon>
        <taxon>BOP clade</taxon>
        <taxon>Pooideae</taxon>
        <taxon>Triticodae</taxon>
        <taxon>Triticeae</taxon>
        <taxon>Triticinae</taxon>
        <taxon>Aegilops</taxon>
    </lineage>
</organism>